<dbReference type="InParanoid" id="Q01WG4"/>
<reference evidence="2" key="1">
    <citation type="submission" date="2006-10" db="EMBL/GenBank/DDBJ databases">
        <title>Complete sequence of Solibacter usitatus Ellin6076.</title>
        <authorList>
            <consortium name="US DOE Joint Genome Institute"/>
            <person name="Copeland A."/>
            <person name="Lucas S."/>
            <person name="Lapidus A."/>
            <person name="Barry K."/>
            <person name="Detter J.C."/>
            <person name="Glavina del Rio T."/>
            <person name="Hammon N."/>
            <person name="Israni S."/>
            <person name="Dalin E."/>
            <person name="Tice H."/>
            <person name="Pitluck S."/>
            <person name="Thompson L.S."/>
            <person name="Brettin T."/>
            <person name="Bruce D."/>
            <person name="Han C."/>
            <person name="Tapia R."/>
            <person name="Gilna P."/>
            <person name="Schmutz J."/>
            <person name="Larimer F."/>
            <person name="Land M."/>
            <person name="Hauser L."/>
            <person name="Kyrpides N."/>
            <person name="Mikhailova N."/>
            <person name="Janssen P.H."/>
            <person name="Kuske C.R."/>
            <person name="Richardson P."/>
        </authorList>
    </citation>
    <scope>NUCLEOTIDE SEQUENCE</scope>
    <source>
        <strain evidence="2">Ellin6076</strain>
    </source>
</reference>
<organism evidence="2">
    <name type="scientific">Solibacter usitatus (strain Ellin6076)</name>
    <dbReference type="NCBI Taxonomy" id="234267"/>
    <lineage>
        <taxon>Bacteria</taxon>
        <taxon>Pseudomonadati</taxon>
        <taxon>Acidobacteriota</taxon>
        <taxon>Terriglobia</taxon>
        <taxon>Bryobacterales</taxon>
        <taxon>Solibacteraceae</taxon>
        <taxon>Candidatus Solibacter</taxon>
    </lineage>
</organism>
<dbReference type="Pfam" id="PF13709">
    <property type="entry name" value="DUF4159"/>
    <property type="match status" value="1"/>
</dbReference>
<dbReference type="Gene3D" id="3.40.50.12140">
    <property type="entry name" value="Domain of unknown function DUF4159"/>
    <property type="match status" value="1"/>
</dbReference>
<dbReference type="AlphaFoldDB" id="Q01WG4"/>
<name>Q01WG4_SOLUE</name>
<dbReference type="HOGENOM" id="CLU_058818_1_0_0"/>
<dbReference type="EMBL" id="CP000473">
    <property type="protein sequence ID" value="ABJ86001.1"/>
    <property type="molecule type" value="Genomic_DNA"/>
</dbReference>
<evidence type="ECO:0000313" key="2">
    <source>
        <dbReference type="EMBL" id="ABJ86001.1"/>
    </source>
</evidence>
<gene>
    <name evidence="2" type="ordered locus">Acid_5046</name>
</gene>
<protein>
    <recommendedName>
        <fullName evidence="1">DUF4159 domain-containing protein</fullName>
    </recommendedName>
</protein>
<dbReference type="eggNOG" id="ENOG502ZA2Y">
    <property type="taxonomic scope" value="Bacteria"/>
</dbReference>
<dbReference type="InterPro" id="IPR025297">
    <property type="entry name" value="DUF4159"/>
</dbReference>
<proteinExistence type="predicted"/>
<accession>Q01WG4</accession>
<feature type="domain" description="DUF4159" evidence="1">
    <location>
        <begin position="80"/>
        <end position="279"/>
    </location>
</feature>
<evidence type="ECO:0000259" key="1">
    <source>
        <dbReference type="Pfam" id="PF13709"/>
    </source>
</evidence>
<dbReference type="STRING" id="234267.Acid_5046"/>
<sequence length="281" mass="32910" precursor="true">MNSPIHLRRAGIIIFGTLAFFSALYAFQRPFREYPGVEYDKYPLPRDYQDKAEWTFGRLMYPPVGRMQGGFELYGNWLEGGSNWTMDYPRSDRHLASAVRRLTRIQARSVEQTINLDDGDQYDWPFLYGVEVGHWNLTDAQARSMREFLLRGGFFMCDDFHGQIEWDVFTASMQKVFPDRPIIEIPDGDAIFHTIYDLDDRYQVPGALFLETHRTYEKGETGKIPHWRGIYDDHGRLMVVMCHNMDLGDSWEHADNPEYPEKFSALGIRIAMNYITYSMTH</sequence>
<dbReference type="KEGG" id="sus:Acid_5046"/>